<proteinExistence type="predicted"/>
<evidence type="ECO:0000313" key="2">
    <source>
        <dbReference type="EMBL" id="MBP2373257.1"/>
    </source>
</evidence>
<comment type="caution">
    <text evidence="2">The sequence shown here is derived from an EMBL/GenBank/DDBJ whole genome shotgun (WGS) entry which is preliminary data.</text>
</comment>
<dbReference type="EMBL" id="JAGIOE010000001">
    <property type="protein sequence ID" value="MBP2373257.1"/>
    <property type="molecule type" value="Genomic_DNA"/>
</dbReference>
<dbReference type="Proteomes" id="UP000766570">
    <property type="component" value="Unassembled WGS sequence"/>
</dbReference>
<organism evidence="2 3">
    <name type="scientific">Paeniglutamicibacter psychrophenolicus</name>
    <dbReference type="NCBI Taxonomy" id="257454"/>
    <lineage>
        <taxon>Bacteria</taxon>
        <taxon>Bacillati</taxon>
        <taxon>Actinomycetota</taxon>
        <taxon>Actinomycetes</taxon>
        <taxon>Micrococcales</taxon>
        <taxon>Micrococcaceae</taxon>
        <taxon>Paeniglutamicibacter</taxon>
    </lineage>
</organism>
<feature type="compositionally biased region" description="Basic and acidic residues" evidence="1">
    <location>
        <begin position="451"/>
        <end position="468"/>
    </location>
</feature>
<evidence type="ECO:0000256" key="1">
    <source>
        <dbReference type="SAM" id="MobiDB-lite"/>
    </source>
</evidence>
<dbReference type="Gene3D" id="3.40.50.1820">
    <property type="entry name" value="alpha/beta hydrolase"/>
    <property type="match status" value="1"/>
</dbReference>
<feature type="region of interest" description="Disordered" evidence="1">
    <location>
        <begin position="440"/>
        <end position="474"/>
    </location>
</feature>
<reference evidence="2 3" key="1">
    <citation type="submission" date="2021-03" db="EMBL/GenBank/DDBJ databases">
        <title>Sequencing the genomes of 1000 actinobacteria strains.</title>
        <authorList>
            <person name="Klenk H.-P."/>
        </authorList>
    </citation>
    <scope>NUCLEOTIDE SEQUENCE [LARGE SCALE GENOMIC DNA]</scope>
    <source>
        <strain evidence="2 3">DSM 15454</strain>
    </source>
</reference>
<keyword evidence="3" id="KW-1185">Reference proteome</keyword>
<dbReference type="SUPFAM" id="SSF53474">
    <property type="entry name" value="alpha/beta-Hydrolases"/>
    <property type="match status" value="1"/>
</dbReference>
<dbReference type="InterPro" id="IPR029058">
    <property type="entry name" value="AB_hydrolase_fold"/>
</dbReference>
<accession>A0ABS4WAM2</accession>
<name>A0ABS4WAM2_9MICC</name>
<gene>
    <name evidence="2" type="ORF">JOF46_001169</name>
</gene>
<sequence>MGYEVHGGPGSIRFSLTELERTTSMLTRTGTELLEGASFLVRFPQIPAAMLALGTMMLRARVIGAVQSLAEAAGSCTARAAEAGVLALSVATARSTYEQAESAAQRGMNEARGSLLPLTVMQDLANNKGRPRTQTTEDLINELPSFLGFPFGFLRDTEHGGVFQAPLADRLYPQLTDFLRSQNLMHLGPIKVRGQGPDRVMQFDGTIETLVELQKLAEREPPGSLLVTRFEGNDGPVYVMTIPGTQSDPLKNINEKFSRIRGTESVPELGNPWDGTGIVEGMGNDSKNLIPSIEEALRQSGANDGDRVVVTGYSQGGIHAVNIVNDEHLNQLFDFEYLATFGSPTGQVPVPEDTHALHLEDRNDLVPGTDGSRNPEERNRLTIVFDGPDGSIELGNDGFGEAHKLENYESHAKELRGSQDPGVIESLGLLGTLFGQSRRGKVRSLQLGRQPRPEMKPPKKDKKLERLSRITPGH</sequence>
<evidence type="ECO:0008006" key="4">
    <source>
        <dbReference type="Google" id="ProtNLM"/>
    </source>
</evidence>
<protein>
    <recommendedName>
        <fullName evidence="4">PE-PPE domain-containing protein</fullName>
    </recommendedName>
</protein>
<dbReference type="RefSeq" id="WP_209906460.1">
    <property type="nucleotide sequence ID" value="NZ_BAAAMI010000019.1"/>
</dbReference>
<evidence type="ECO:0000313" key="3">
    <source>
        <dbReference type="Proteomes" id="UP000766570"/>
    </source>
</evidence>